<reference evidence="3 4" key="1">
    <citation type="submission" date="2016-07" db="EMBL/GenBank/DDBJ databases">
        <title>Pervasive Adenine N6-methylation of Active Genes in Fungi.</title>
        <authorList>
            <consortium name="DOE Joint Genome Institute"/>
            <person name="Mondo S.J."/>
            <person name="Dannebaum R.O."/>
            <person name="Kuo R.C."/>
            <person name="Labutti K."/>
            <person name="Haridas S."/>
            <person name="Kuo A."/>
            <person name="Salamov A."/>
            <person name="Ahrendt S.R."/>
            <person name="Lipzen A."/>
            <person name="Sullivan W."/>
            <person name="Andreopoulos W.B."/>
            <person name="Clum A."/>
            <person name="Lindquist E."/>
            <person name="Daum C."/>
            <person name="Ramamoorthy G.K."/>
            <person name="Gryganskyi A."/>
            <person name="Culley D."/>
            <person name="Magnuson J.K."/>
            <person name="James T.Y."/>
            <person name="O'Malley M.A."/>
            <person name="Stajich J.E."/>
            <person name="Spatafora J.W."/>
            <person name="Visel A."/>
            <person name="Grigoriev I.V."/>
        </authorList>
    </citation>
    <scope>NUCLEOTIDE SEQUENCE [LARGE SCALE GENOMIC DNA]</scope>
    <source>
        <strain evidence="3 4">68-887.2</strain>
    </source>
</reference>
<organism evidence="3 4">
    <name type="scientific">Naematelia encephala</name>
    <dbReference type="NCBI Taxonomy" id="71784"/>
    <lineage>
        <taxon>Eukaryota</taxon>
        <taxon>Fungi</taxon>
        <taxon>Dikarya</taxon>
        <taxon>Basidiomycota</taxon>
        <taxon>Agaricomycotina</taxon>
        <taxon>Tremellomycetes</taxon>
        <taxon>Tremellales</taxon>
        <taxon>Naemateliaceae</taxon>
        <taxon>Naematelia</taxon>
    </lineage>
</organism>
<feature type="transmembrane region" description="Helical" evidence="2">
    <location>
        <begin position="211"/>
        <end position="232"/>
    </location>
</feature>
<dbReference type="EMBL" id="MCFC01000034">
    <property type="protein sequence ID" value="ORY28043.1"/>
    <property type="molecule type" value="Genomic_DNA"/>
</dbReference>
<feature type="region of interest" description="Disordered" evidence="1">
    <location>
        <begin position="1"/>
        <end position="23"/>
    </location>
</feature>
<evidence type="ECO:0000256" key="2">
    <source>
        <dbReference type="SAM" id="Phobius"/>
    </source>
</evidence>
<name>A0A1Y2AZQ0_9TREE</name>
<keyword evidence="2" id="KW-1133">Transmembrane helix</keyword>
<protein>
    <submittedName>
        <fullName evidence="3">Uncharacterized protein</fullName>
    </submittedName>
</protein>
<dbReference type="InParanoid" id="A0A1Y2AZQ0"/>
<dbReference type="OrthoDB" id="2562067at2759"/>
<keyword evidence="4" id="KW-1185">Reference proteome</keyword>
<evidence type="ECO:0000256" key="1">
    <source>
        <dbReference type="SAM" id="MobiDB-lite"/>
    </source>
</evidence>
<accession>A0A1Y2AZQ0</accession>
<gene>
    <name evidence="3" type="ORF">BCR39DRAFT_449243</name>
</gene>
<dbReference type="AlphaFoldDB" id="A0A1Y2AZQ0"/>
<sequence>GDASSASDTISTTRTALPSLRPGSSPIPLAPTIGLIMPDPFQPIYVGLNYTFGFVDTVPQPAPVVGGWLRQVQPLLIFPNYLVNVFPSSGQSSVDDPGAVPFGSGGLCGATAEEFPIAYPFLFQRTGWYMFVLNQTWLQANITSDNTCSDPLVGQRNFFASQTFSISPLPTTGGPEPPSPSTAFTVFPAVVTTTPGSLPVDPHDATKGERLGVGLGVAAGILGLILIVLTVWRVRQKRQIDAEALAFSRLSAADQAAFLSENPESRLNPAHHTGFRHVPNAPPPPQGTLAYTQWYWHQMWDH</sequence>
<keyword evidence="2" id="KW-0472">Membrane</keyword>
<proteinExistence type="predicted"/>
<feature type="compositionally biased region" description="Low complexity" evidence="1">
    <location>
        <begin position="1"/>
        <end position="16"/>
    </location>
</feature>
<dbReference type="Proteomes" id="UP000193986">
    <property type="component" value="Unassembled WGS sequence"/>
</dbReference>
<evidence type="ECO:0000313" key="4">
    <source>
        <dbReference type="Proteomes" id="UP000193986"/>
    </source>
</evidence>
<comment type="caution">
    <text evidence="3">The sequence shown here is derived from an EMBL/GenBank/DDBJ whole genome shotgun (WGS) entry which is preliminary data.</text>
</comment>
<feature type="non-terminal residue" evidence="3">
    <location>
        <position position="302"/>
    </location>
</feature>
<feature type="non-terminal residue" evidence="3">
    <location>
        <position position="1"/>
    </location>
</feature>
<evidence type="ECO:0000313" key="3">
    <source>
        <dbReference type="EMBL" id="ORY28043.1"/>
    </source>
</evidence>
<keyword evidence="2" id="KW-0812">Transmembrane</keyword>